<dbReference type="InterPro" id="IPR036412">
    <property type="entry name" value="HAD-like_sf"/>
</dbReference>
<dbReference type="InterPro" id="IPR015797">
    <property type="entry name" value="NUDIX_hydrolase-like_dom_sf"/>
</dbReference>
<dbReference type="Gene3D" id="3.90.79.10">
    <property type="entry name" value="Nucleoside Triphosphate Pyrophosphohydrolase"/>
    <property type="match status" value="1"/>
</dbReference>
<dbReference type="RefSeq" id="WP_218113101.1">
    <property type="nucleotide sequence ID" value="NZ_CP065383.1"/>
</dbReference>
<dbReference type="NCBIfam" id="TIGR01460">
    <property type="entry name" value="HAD-SF-IIA"/>
    <property type="match status" value="1"/>
</dbReference>
<dbReference type="InterPro" id="IPR020476">
    <property type="entry name" value="Nudix_hydrolase"/>
</dbReference>
<evidence type="ECO:0000313" key="4">
    <source>
        <dbReference type="Proteomes" id="UP000594463"/>
    </source>
</evidence>
<dbReference type="AlphaFoldDB" id="A0A7T1AL54"/>
<dbReference type="PRINTS" id="PR00502">
    <property type="entry name" value="NUDIXFAMILY"/>
</dbReference>
<dbReference type="PANTHER" id="PTHR19288:SF46">
    <property type="entry name" value="HALOACID DEHALOGENASE-LIKE HYDROLASE DOMAIN-CONTAINING PROTEIN 2"/>
    <property type="match status" value="1"/>
</dbReference>
<name>A0A7T1AL54_ATRLM</name>
<evidence type="ECO:0000259" key="2">
    <source>
        <dbReference type="PROSITE" id="PS51462"/>
    </source>
</evidence>
<dbReference type="SUPFAM" id="SSF55811">
    <property type="entry name" value="Nudix"/>
    <property type="match status" value="1"/>
</dbReference>
<keyword evidence="4" id="KW-1185">Reference proteome</keyword>
<dbReference type="KEGG" id="alam:RT761_01145"/>
<dbReference type="InterPro" id="IPR006439">
    <property type="entry name" value="HAD-SF_hydro_IA"/>
</dbReference>
<dbReference type="Pfam" id="PF13344">
    <property type="entry name" value="Hydrolase_6"/>
    <property type="match status" value="1"/>
</dbReference>
<dbReference type="Pfam" id="PF13242">
    <property type="entry name" value="Hydrolase_like"/>
    <property type="match status" value="1"/>
</dbReference>
<sequence>MFIDEFELFLFDADGVIYVGDQPCLGSAEVISWLQKRGKGVRILTNDSRFSREEIQEKLSRMTIFLDKEDIITASWCAAYYLQKMKASKVLVVGTDALRREITEMGVTLVDDSPEAIVIGFNEDLKLKEIQQAIHYVERGVAFIATNGDISYPTPKGRQPATGSIVRLIENVTGQKAFIVGKPSSFIFQIAQNGYSSETRTIMIGDSPEIDILGAHQVNIPAVLVSAQSIQYPSLRDYRVPDGQVNNLFQLLEESFQLDSWKKPDFPWPEKIEVAVAALIFNKNKQVLLIERKDNSYWALPTGRMERGETLEEAVVREIMEELNLKIRVKNLVGLYSHPSDQVLSYSSGETIQFVAACFFCEIEEGDLRNNQFEILKSGFYSVSQLPHPMVESHRRWIEDGLRNDGLTVFR</sequence>
<dbReference type="EMBL" id="CP065383">
    <property type="protein sequence ID" value="QPM67932.1"/>
    <property type="molecule type" value="Genomic_DNA"/>
</dbReference>
<dbReference type="SUPFAM" id="SSF56784">
    <property type="entry name" value="HAD-like"/>
    <property type="match status" value="1"/>
</dbReference>
<dbReference type="Proteomes" id="UP000594463">
    <property type="component" value="Chromosome"/>
</dbReference>
<dbReference type="InterPro" id="IPR020084">
    <property type="entry name" value="NUDIX_hydrolase_CS"/>
</dbReference>
<dbReference type="Pfam" id="PF00293">
    <property type="entry name" value="NUDIX"/>
    <property type="match status" value="1"/>
</dbReference>
<feature type="domain" description="Nudix hydrolase" evidence="2">
    <location>
        <begin position="271"/>
        <end position="404"/>
    </location>
</feature>
<dbReference type="GO" id="GO:0005737">
    <property type="term" value="C:cytoplasm"/>
    <property type="evidence" value="ECO:0007669"/>
    <property type="project" value="TreeGrafter"/>
</dbReference>
<reference evidence="3 4" key="1">
    <citation type="journal article" date="2021" name="Nat. Commun.">
        <title>Isolation of a member of the candidate phylum Atribacteria reveals a unique cell membrane structure.</title>
        <authorList>
            <person name="Taiki K."/>
            <person name="Nobu M.K."/>
            <person name="Kusada H."/>
            <person name="Meng X.-Y."/>
            <person name="Hosoki N."/>
            <person name="Uematsu K."/>
            <person name="Yoshioka H."/>
            <person name="Kamagata Y."/>
            <person name="Tamaki H."/>
        </authorList>
    </citation>
    <scope>NUCLEOTIDE SEQUENCE [LARGE SCALE GENOMIC DNA]</scope>
    <source>
        <strain evidence="3 4">RT761</strain>
    </source>
</reference>
<dbReference type="EC" id="3.1.3.-" evidence="3"/>
<dbReference type="InterPro" id="IPR000086">
    <property type="entry name" value="NUDIX_hydrolase_dom"/>
</dbReference>
<gene>
    <name evidence="3" type="primary">yutF_2</name>
    <name evidence="3" type="ORF">RT761_01145</name>
</gene>
<dbReference type="Gene3D" id="3.40.50.1000">
    <property type="entry name" value="HAD superfamily/HAD-like"/>
    <property type="match status" value="2"/>
</dbReference>
<organism evidence="3 4">
    <name type="scientific">Atribacter laminatus</name>
    <dbReference type="NCBI Taxonomy" id="2847778"/>
    <lineage>
        <taxon>Bacteria</taxon>
        <taxon>Pseudomonadati</taxon>
        <taxon>Atribacterota</taxon>
        <taxon>Atribacteria</taxon>
        <taxon>Atribacterales</taxon>
        <taxon>Atribacteraceae</taxon>
        <taxon>Atribacter</taxon>
    </lineage>
</organism>
<dbReference type="PROSITE" id="PS00893">
    <property type="entry name" value="NUDIX_BOX"/>
    <property type="match status" value="1"/>
</dbReference>
<dbReference type="PROSITE" id="PS51462">
    <property type="entry name" value="NUDIX"/>
    <property type="match status" value="1"/>
</dbReference>
<dbReference type="NCBIfam" id="TIGR01549">
    <property type="entry name" value="HAD-SF-IA-v1"/>
    <property type="match status" value="1"/>
</dbReference>
<dbReference type="GO" id="GO:0016791">
    <property type="term" value="F:phosphatase activity"/>
    <property type="evidence" value="ECO:0007669"/>
    <property type="project" value="TreeGrafter"/>
</dbReference>
<dbReference type="PANTHER" id="PTHR19288">
    <property type="entry name" value="4-NITROPHENYLPHOSPHATASE-RELATED"/>
    <property type="match status" value="1"/>
</dbReference>
<evidence type="ECO:0000256" key="1">
    <source>
        <dbReference type="ARBA" id="ARBA00022801"/>
    </source>
</evidence>
<accession>A0A7T1AL54</accession>
<protein>
    <submittedName>
        <fullName evidence="3">Acid sugar phosphatase</fullName>
        <ecNumber evidence="3">3.1.3.-</ecNumber>
    </submittedName>
</protein>
<dbReference type="InterPro" id="IPR023214">
    <property type="entry name" value="HAD_sf"/>
</dbReference>
<proteinExistence type="predicted"/>
<keyword evidence="1 3" id="KW-0378">Hydrolase</keyword>
<evidence type="ECO:0000313" key="3">
    <source>
        <dbReference type="EMBL" id="QPM67932.1"/>
    </source>
</evidence>
<dbReference type="InterPro" id="IPR006357">
    <property type="entry name" value="HAD-SF_hydro_IIA"/>
</dbReference>